<feature type="transmembrane region" description="Helical" evidence="1">
    <location>
        <begin position="21"/>
        <end position="44"/>
    </location>
</feature>
<keyword evidence="3" id="KW-1185">Reference proteome</keyword>
<dbReference type="AlphaFoldDB" id="A0A1A9I7B9"/>
<evidence type="ECO:0000313" key="3">
    <source>
        <dbReference type="Proteomes" id="UP000077667"/>
    </source>
</evidence>
<accession>A0A1A9I7B9</accession>
<dbReference type="KEGG" id="nia:A8C56_17915"/>
<feature type="transmembrane region" description="Helical" evidence="1">
    <location>
        <begin position="64"/>
        <end position="81"/>
    </location>
</feature>
<evidence type="ECO:0008006" key="4">
    <source>
        <dbReference type="Google" id="ProtNLM"/>
    </source>
</evidence>
<proteinExistence type="predicted"/>
<sequence>MLTALLLMKYCSNEAVFLKRLPAGIAFSFLFTLLVNSSRILTALWIKKIGFQISLMNADTQHELLGAFIYLAYLTAAYLWGDSYLNKKNHENIS</sequence>
<name>A0A1A9I7B9_9BACT</name>
<evidence type="ECO:0000313" key="2">
    <source>
        <dbReference type="EMBL" id="ANH82601.1"/>
    </source>
</evidence>
<dbReference type="EMBL" id="CP015772">
    <property type="protein sequence ID" value="ANH82601.1"/>
    <property type="molecule type" value="Genomic_DNA"/>
</dbReference>
<evidence type="ECO:0000256" key="1">
    <source>
        <dbReference type="SAM" id="Phobius"/>
    </source>
</evidence>
<protein>
    <recommendedName>
        <fullName evidence="4">Exosortase K</fullName>
    </recommendedName>
</protein>
<keyword evidence="1" id="KW-0472">Membrane</keyword>
<keyword evidence="1" id="KW-1133">Transmembrane helix</keyword>
<gene>
    <name evidence="2" type="ORF">A8C56_17915</name>
</gene>
<dbReference type="Proteomes" id="UP000077667">
    <property type="component" value="Chromosome"/>
</dbReference>
<reference evidence="2 3" key="1">
    <citation type="submission" date="2016-05" db="EMBL/GenBank/DDBJ databases">
        <title>Niabella ginsenosidivorans BS26 whole genome sequencing.</title>
        <authorList>
            <person name="Im W.T."/>
            <person name="Siddiqi M.Z."/>
        </authorList>
    </citation>
    <scope>NUCLEOTIDE SEQUENCE [LARGE SCALE GENOMIC DNA]</scope>
    <source>
        <strain evidence="2 3">BS26</strain>
    </source>
</reference>
<keyword evidence="1" id="KW-0812">Transmembrane</keyword>
<organism evidence="2 3">
    <name type="scientific">Niabella ginsenosidivorans</name>
    <dbReference type="NCBI Taxonomy" id="1176587"/>
    <lineage>
        <taxon>Bacteria</taxon>
        <taxon>Pseudomonadati</taxon>
        <taxon>Bacteroidota</taxon>
        <taxon>Chitinophagia</taxon>
        <taxon>Chitinophagales</taxon>
        <taxon>Chitinophagaceae</taxon>
        <taxon>Niabella</taxon>
    </lineage>
</organism>